<sequence>MIIGIIGEAGVGKTTATNFFQNKGAYVIFVDKVVKHIYTLKETKKALINEFGNTFINSDKTINKIKLRYEAFQHPHILRKLENIIWPKMVKIVEEDIIRNKIHQELIVIDCAVLFNANLNLLVDKILLIEAEEDKKIQRIKERDNVNDLQVISLLNQQKKYLILNKDIDFIVKNNGTINDFIKQLQKSWKKIINK</sequence>
<evidence type="ECO:0000313" key="6">
    <source>
        <dbReference type="Proteomes" id="UP001163387"/>
    </source>
</evidence>
<dbReference type="Pfam" id="PF01121">
    <property type="entry name" value="CoaE"/>
    <property type="match status" value="1"/>
</dbReference>
<dbReference type="EMBL" id="AP026933">
    <property type="protein sequence ID" value="BDT02686.1"/>
    <property type="molecule type" value="Genomic_DNA"/>
</dbReference>
<comment type="function">
    <text evidence="3">Catalyzes the phosphorylation of the 3'-hydroxyl group of dephosphocoenzyme A to form coenzyme A.</text>
</comment>
<keyword evidence="3" id="KW-0808">Transferase</keyword>
<evidence type="ECO:0000313" key="5">
    <source>
        <dbReference type="EMBL" id="BDT02686.1"/>
    </source>
</evidence>
<comment type="subcellular location">
    <subcellularLocation>
        <location evidence="3">Cytoplasm</location>
    </subcellularLocation>
</comment>
<comment type="catalytic activity">
    <reaction evidence="3">
        <text>3'-dephospho-CoA + ATP = ADP + CoA + H(+)</text>
        <dbReference type="Rhea" id="RHEA:18245"/>
        <dbReference type="ChEBI" id="CHEBI:15378"/>
        <dbReference type="ChEBI" id="CHEBI:30616"/>
        <dbReference type="ChEBI" id="CHEBI:57287"/>
        <dbReference type="ChEBI" id="CHEBI:57328"/>
        <dbReference type="ChEBI" id="CHEBI:456216"/>
        <dbReference type="EC" id="2.7.1.24"/>
    </reaction>
</comment>
<dbReference type="SUPFAM" id="SSF52540">
    <property type="entry name" value="P-loop containing nucleoside triphosphate hydrolases"/>
    <property type="match status" value="1"/>
</dbReference>
<evidence type="ECO:0000256" key="2">
    <source>
        <dbReference type="ARBA" id="ARBA00022840"/>
    </source>
</evidence>
<dbReference type="Gene3D" id="3.40.50.300">
    <property type="entry name" value="P-loop containing nucleotide triphosphate hydrolases"/>
    <property type="match status" value="1"/>
</dbReference>
<organism evidence="5 6">
    <name type="scientific">Spiroplasma ixodetis</name>
    <dbReference type="NCBI Taxonomy" id="2141"/>
    <lineage>
        <taxon>Bacteria</taxon>
        <taxon>Bacillati</taxon>
        <taxon>Mycoplasmatota</taxon>
        <taxon>Mollicutes</taxon>
        <taxon>Entomoplasmatales</taxon>
        <taxon>Spiroplasmataceae</taxon>
        <taxon>Spiroplasma</taxon>
    </lineage>
</organism>
<dbReference type="InterPro" id="IPR001977">
    <property type="entry name" value="Depp_CoAkinase"/>
</dbReference>
<gene>
    <name evidence="3 5" type="primary">coaE</name>
    <name evidence="5" type="ORF">SHM_03320</name>
</gene>
<dbReference type="NCBIfam" id="TIGR00152">
    <property type="entry name" value="dephospho-CoA kinase"/>
    <property type="match status" value="1"/>
</dbReference>
<dbReference type="PANTHER" id="PTHR10695:SF46">
    <property type="entry name" value="BIFUNCTIONAL COENZYME A SYNTHASE-RELATED"/>
    <property type="match status" value="1"/>
</dbReference>
<comment type="similarity">
    <text evidence="3">Belongs to the CoaE family.</text>
</comment>
<protein>
    <recommendedName>
        <fullName evidence="3 4">Dephospho-CoA kinase</fullName>
        <ecNumber evidence="3 4">2.7.1.24</ecNumber>
    </recommendedName>
    <alternativeName>
        <fullName evidence="3">Dephosphocoenzyme A kinase</fullName>
    </alternativeName>
</protein>
<evidence type="ECO:0000256" key="4">
    <source>
        <dbReference type="NCBIfam" id="TIGR00152"/>
    </source>
</evidence>
<proteinExistence type="inferred from homology"/>
<name>A0ABM8BS51_9MOLU</name>
<feature type="binding site" evidence="3">
    <location>
        <begin position="10"/>
        <end position="15"/>
    </location>
    <ligand>
        <name>ATP</name>
        <dbReference type="ChEBI" id="CHEBI:30616"/>
    </ligand>
</feature>
<keyword evidence="2 3" id="KW-0067">ATP-binding</keyword>
<keyword evidence="3 5" id="KW-0418">Kinase</keyword>
<dbReference type="HAMAP" id="MF_00376">
    <property type="entry name" value="Dephospho_CoA_kinase"/>
    <property type="match status" value="1"/>
</dbReference>
<dbReference type="PROSITE" id="PS51219">
    <property type="entry name" value="DPCK"/>
    <property type="match status" value="1"/>
</dbReference>
<dbReference type="GO" id="GO:0016301">
    <property type="term" value="F:kinase activity"/>
    <property type="evidence" value="ECO:0007669"/>
    <property type="project" value="UniProtKB-KW"/>
</dbReference>
<keyword evidence="3" id="KW-0173">Coenzyme A biosynthesis</keyword>
<evidence type="ECO:0000256" key="3">
    <source>
        <dbReference type="HAMAP-Rule" id="MF_00376"/>
    </source>
</evidence>
<reference evidence="5 6" key="1">
    <citation type="journal article" date="2022" name="Front. Microbiol.">
        <title>Male-killing mechanisms vary between Spiroplasma species.</title>
        <authorList>
            <person name="Arai H."/>
            <person name="Inoue M."/>
            <person name="Kageyama D."/>
        </authorList>
    </citation>
    <scope>NUCLEOTIDE SEQUENCE [LARGE SCALE GENOMIC DNA]</scope>
    <source>
        <strain evidence="6">sHm</strain>
    </source>
</reference>
<dbReference type="Proteomes" id="UP001163387">
    <property type="component" value="Chromosome"/>
</dbReference>
<keyword evidence="3" id="KW-0963">Cytoplasm</keyword>
<comment type="pathway">
    <text evidence="3">Cofactor biosynthesis; coenzyme A biosynthesis; CoA from (R)-pantothenate: step 5/5.</text>
</comment>
<dbReference type="PANTHER" id="PTHR10695">
    <property type="entry name" value="DEPHOSPHO-COA KINASE-RELATED"/>
    <property type="match status" value="1"/>
</dbReference>
<dbReference type="CDD" id="cd02022">
    <property type="entry name" value="DPCK"/>
    <property type="match status" value="1"/>
</dbReference>
<evidence type="ECO:0000256" key="1">
    <source>
        <dbReference type="ARBA" id="ARBA00022741"/>
    </source>
</evidence>
<dbReference type="EC" id="2.7.1.24" evidence="3 4"/>
<dbReference type="InterPro" id="IPR027417">
    <property type="entry name" value="P-loop_NTPase"/>
</dbReference>
<accession>A0ABM8BS51</accession>
<keyword evidence="1 3" id="KW-0547">Nucleotide-binding</keyword>
<keyword evidence="6" id="KW-1185">Reference proteome</keyword>